<evidence type="ECO:0000256" key="4">
    <source>
        <dbReference type="ARBA" id="ARBA00022989"/>
    </source>
</evidence>
<evidence type="ECO:0000313" key="9">
    <source>
        <dbReference type="Proteomes" id="UP001055868"/>
    </source>
</evidence>
<proteinExistence type="predicted"/>
<evidence type="ECO:0000256" key="1">
    <source>
        <dbReference type="ARBA" id="ARBA00004651"/>
    </source>
</evidence>
<feature type="transmembrane region" description="Helical" evidence="7">
    <location>
        <begin position="145"/>
        <end position="163"/>
    </location>
</feature>
<dbReference type="Pfam" id="PF06081">
    <property type="entry name" value="ArAE_1"/>
    <property type="match status" value="1"/>
</dbReference>
<keyword evidence="4 7" id="KW-1133">Transmembrane helix</keyword>
<comment type="subcellular location">
    <subcellularLocation>
        <location evidence="1">Cell membrane</location>
        <topology evidence="1">Multi-pass membrane protein</topology>
    </subcellularLocation>
</comment>
<evidence type="ECO:0000256" key="5">
    <source>
        <dbReference type="ARBA" id="ARBA00023136"/>
    </source>
</evidence>
<evidence type="ECO:0000256" key="6">
    <source>
        <dbReference type="SAM" id="MobiDB-lite"/>
    </source>
</evidence>
<keyword evidence="3 7" id="KW-0812">Transmembrane</keyword>
<dbReference type="RefSeq" id="WP_249477235.1">
    <property type="nucleotide sequence ID" value="NZ_CP097218.1"/>
</dbReference>
<keyword evidence="5 7" id="KW-0472">Membrane</keyword>
<sequence length="383" mass="42424">MRPFRPREKTRPRGLRPETVTDLLQIVKSVLAAAFAWWLASAVLHSTMPFLAPWVALLTVYPTVFESFRRGAQSTAASWLGVALSFVIGVTLGTSVWTLAVALLVALALARIRWIREEGIAIATTVIFVLGAGSAGDVSLLTDRILEVALGALVGIVVNLLLIPPLRDRQAARYVDSVNRRMGEVLLSMSDEFRTSWETDRAQEWLEETESMSSDLASAWSTVRSAHESRRANPRNRLRSTRSQREGESSPPEEKSGYTQILSRIDEGISHLRHMARTLREASSAERPWDQKFREDWADLVGDTGRSVADPDADVAPILDRIDALADELTGREGLRSTSWPLYGSLLTSLRHIVAVVDDVATAREAREPGHAQADAEKRPQEE</sequence>
<feature type="transmembrane region" description="Helical" evidence="7">
    <location>
        <begin position="119"/>
        <end position="139"/>
    </location>
</feature>
<feature type="compositionally biased region" description="Basic residues" evidence="6">
    <location>
        <begin position="232"/>
        <end position="242"/>
    </location>
</feature>
<feature type="region of interest" description="Disordered" evidence="6">
    <location>
        <begin position="364"/>
        <end position="383"/>
    </location>
</feature>
<protein>
    <submittedName>
        <fullName evidence="8">Aromatic acid exporter family protein</fullName>
    </submittedName>
</protein>
<gene>
    <name evidence="8" type="ORF">M4486_11145</name>
</gene>
<evidence type="ECO:0000256" key="3">
    <source>
        <dbReference type="ARBA" id="ARBA00022692"/>
    </source>
</evidence>
<feature type="transmembrane region" description="Helical" evidence="7">
    <location>
        <begin position="79"/>
        <end position="107"/>
    </location>
</feature>
<evidence type="ECO:0000313" key="8">
    <source>
        <dbReference type="EMBL" id="UQN28206.1"/>
    </source>
</evidence>
<accession>A0ABY4N107</accession>
<dbReference type="Proteomes" id="UP001055868">
    <property type="component" value="Chromosome"/>
</dbReference>
<reference evidence="8" key="1">
    <citation type="submission" date="2022-05" db="EMBL/GenBank/DDBJ databases">
        <title>Genomic analysis of Brachybacterium sp. CBA3104.</title>
        <authorList>
            <person name="Roh S.W."/>
            <person name="Kim Y.B."/>
            <person name="Kim Y."/>
        </authorList>
    </citation>
    <scope>NUCLEOTIDE SEQUENCE</scope>
    <source>
        <strain evidence="8">CBA3104</strain>
    </source>
</reference>
<feature type="region of interest" description="Disordered" evidence="6">
    <location>
        <begin position="217"/>
        <end position="258"/>
    </location>
</feature>
<dbReference type="EMBL" id="CP097218">
    <property type="protein sequence ID" value="UQN28206.1"/>
    <property type="molecule type" value="Genomic_DNA"/>
</dbReference>
<dbReference type="InterPro" id="IPR010343">
    <property type="entry name" value="ArAE_1"/>
</dbReference>
<name>A0ABY4N107_9MICO</name>
<keyword evidence="9" id="KW-1185">Reference proteome</keyword>
<feature type="compositionally biased region" description="Basic and acidic residues" evidence="6">
    <location>
        <begin position="243"/>
        <end position="256"/>
    </location>
</feature>
<organism evidence="8 9">
    <name type="scientific">Brachybacterium kimchii</name>
    <dbReference type="NCBI Taxonomy" id="2942909"/>
    <lineage>
        <taxon>Bacteria</taxon>
        <taxon>Bacillati</taxon>
        <taxon>Actinomycetota</taxon>
        <taxon>Actinomycetes</taxon>
        <taxon>Micrococcales</taxon>
        <taxon>Dermabacteraceae</taxon>
        <taxon>Brachybacterium</taxon>
    </lineage>
</organism>
<evidence type="ECO:0000256" key="2">
    <source>
        <dbReference type="ARBA" id="ARBA00022475"/>
    </source>
</evidence>
<evidence type="ECO:0000256" key="7">
    <source>
        <dbReference type="SAM" id="Phobius"/>
    </source>
</evidence>
<keyword evidence="2" id="KW-1003">Cell membrane</keyword>